<name>A0AAN9Q7S4_CANGL</name>
<evidence type="ECO:0000313" key="2">
    <source>
        <dbReference type="Proteomes" id="UP001367508"/>
    </source>
</evidence>
<organism evidence="1 2">
    <name type="scientific">Canavalia gladiata</name>
    <name type="common">Sword bean</name>
    <name type="synonym">Dolichos gladiatus</name>
    <dbReference type="NCBI Taxonomy" id="3824"/>
    <lineage>
        <taxon>Eukaryota</taxon>
        <taxon>Viridiplantae</taxon>
        <taxon>Streptophyta</taxon>
        <taxon>Embryophyta</taxon>
        <taxon>Tracheophyta</taxon>
        <taxon>Spermatophyta</taxon>
        <taxon>Magnoliopsida</taxon>
        <taxon>eudicotyledons</taxon>
        <taxon>Gunneridae</taxon>
        <taxon>Pentapetalae</taxon>
        <taxon>rosids</taxon>
        <taxon>fabids</taxon>
        <taxon>Fabales</taxon>
        <taxon>Fabaceae</taxon>
        <taxon>Papilionoideae</taxon>
        <taxon>50 kb inversion clade</taxon>
        <taxon>NPAAA clade</taxon>
        <taxon>indigoferoid/millettioid clade</taxon>
        <taxon>Phaseoleae</taxon>
        <taxon>Canavalia</taxon>
    </lineage>
</organism>
<proteinExistence type="predicted"/>
<dbReference type="Proteomes" id="UP001367508">
    <property type="component" value="Unassembled WGS sequence"/>
</dbReference>
<dbReference type="AlphaFoldDB" id="A0AAN9Q7S4"/>
<evidence type="ECO:0000313" key="1">
    <source>
        <dbReference type="EMBL" id="KAK7328070.1"/>
    </source>
</evidence>
<accession>A0AAN9Q7S4</accession>
<sequence length="153" mass="17305">MEADSMDHAHECNKCQWQADLYNTPLEELSLRALPYPFRLWDTFSFPISAVSLHYLPSLITFYGNIVLNNETVEMVGRRRGRFQSTVHLSLVESIKLDKIKLDGLVQLKTLSGCTAFPWLLTSGLCLTGQFSTPVDVFLLHVCKICAEQAHCV</sequence>
<gene>
    <name evidence="1" type="ORF">VNO77_22166</name>
</gene>
<protein>
    <submittedName>
        <fullName evidence="1">Uncharacterized protein</fullName>
    </submittedName>
</protein>
<reference evidence="1 2" key="1">
    <citation type="submission" date="2024-01" db="EMBL/GenBank/DDBJ databases">
        <title>The genomes of 5 underutilized Papilionoideae crops provide insights into root nodulation and disease resistanc.</title>
        <authorList>
            <person name="Jiang F."/>
        </authorList>
    </citation>
    <scope>NUCLEOTIDE SEQUENCE [LARGE SCALE GENOMIC DNA]</scope>
    <source>
        <strain evidence="1">LVBAO_FW01</strain>
        <tissue evidence="1">Leaves</tissue>
    </source>
</reference>
<keyword evidence="2" id="KW-1185">Reference proteome</keyword>
<dbReference type="EMBL" id="JAYMYQ010000005">
    <property type="protein sequence ID" value="KAK7328070.1"/>
    <property type="molecule type" value="Genomic_DNA"/>
</dbReference>
<comment type="caution">
    <text evidence="1">The sequence shown here is derived from an EMBL/GenBank/DDBJ whole genome shotgun (WGS) entry which is preliminary data.</text>
</comment>